<evidence type="ECO:0000313" key="2">
    <source>
        <dbReference type="EMBL" id="PJJ82365.1"/>
    </source>
</evidence>
<dbReference type="Gene3D" id="3.40.50.2000">
    <property type="entry name" value="Glycogen Phosphorylase B"/>
    <property type="match status" value="2"/>
</dbReference>
<sequence>MHIAHVTSFFTAPPLGPSSAVRSRGLAYRAAGHEFTVIVPGKEASVAWAEYGTVITVPARGRSLSRGFVPIAKAIRHALEKLVPDHIEVADRLSAREIGSWAQQNRIPAIYIVDPSNNAAPSIHDLVGYGRVVSVAPIAQGLVHPENTPDSVQDAGDSARAANAAAVSATASDDELTHSPAGVNLEVFSPLRHNSTLRDSSDADMVLLCATPLTAAGIPALAVDVVKRLVAAGENVHLVILGDGPLLGRLERSTIELPVQFLSARDLELAERAEVFATADITLVTVGSHDGHAVALESLASGTPVVATSACSPSLLFVDGGGLSVEPDLTHIEHALRIIQGEPVENRRNAARATALAYDSAESERTLLALHESLRN</sequence>
<dbReference type="EMBL" id="PGFH01000001">
    <property type="protein sequence ID" value="PJJ82365.1"/>
    <property type="molecule type" value="Genomic_DNA"/>
</dbReference>
<keyword evidence="2" id="KW-0328">Glycosyltransferase</keyword>
<reference evidence="2 3" key="1">
    <citation type="submission" date="2017-11" db="EMBL/GenBank/DDBJ databases">
        <title>Genomic Encyclopedia of Archaeal and Bacterial Type Strains, Phase II (KMG-II): From Individual Species to Whole Genera.</title>
        <authorList>
            <person name="Goeker M."/>
        </authorList>
    </citation>
    <scope>NUCLEOTIDE SEQUENCE [LARGE SCALE GENOMIC DNA]</scope>
    <source>
        <strain evidence="2 3">DSM 16400</strain>
    </source>
</reference>
<evidence type="ECO:0000256" key="1">
    <source>
        <dbReference type="ARBA" id="ARBA00021292"/>
    </source>
</evidence>
<keyword evidence="2" id="KW-0808">Transferase</keyword>
<gene>
    <name evidence="2" type="ORF">CLV85_1565</name>
</gene>
<keyword evidence="3" id="KW-1185">Reference proteome</keyword>
<protein>
    <recommendedName>
        <fullName evidence="1">D-inositol 3-phosphate glycosyltransferase</fullName>
    </recommendedName>
</protein>
<dbReference type="OrthoDB" id="5242526at2"/>
<proteinExistence type="predicted"/>
<dbReference type="InterPro" id="IPR050194">
    <property type="entry name" value="Glycosyltransferase_grp1"/>
</dbReference>
<name>A0A2M9D9F1_9MICO</name>
<dbReference type="PANTHER" id="PTHR45947">
    <property type="entry name" value="SULFOQUINOVOSYL TRANSFERASE SQD2"/>
    <property type="match status" value="1"/>
</dbReference>
<organism evidence="2 3">
    <name type="scientific">Salinibacterium amurskyense</name>
    <dbReference type="NCBI Taxonomy" id="205941"/>
    <lineage>
        <taxon>Bacteria</taxon>
        <taxon>Bacillati</taxon>
        <taxon>Actinomycetota</taxon>
        <taxon>Actinomycetes</taxon>
        <taxon>Micrococcales</taxon>
        <taxon>Microbacteriaceae</taxon>
        <taxon>Salinibacterium</taxon>
    </lineage>
</organism>
<dbReference type="GO" id="GO:0016758">
    <property type="term" value="F:hexosyltransferase activity"/>
    <property type="evidence" value="ECO:0007669"/>
    <property type="project" value="TreeGrafter"/>
</dbReference>
<comment type="caution">
    <text evidence="2">The sequence shown here is derived from an EMBL/GenBank/DDBJ whole genome shotgun (WGS) entry which is preliminary data.</text>
</comment>
<dbReference type="SUPFAM" id="SSF53756">
    <property type="entry name" value="UDP-Glycosyltransferase/glycogen phosphorylase"/>
    <property type="match status" value="1"/>
</dbReference>
<dbReference type="AlphaFoldDB" id="A0A2M9D9F1"/>
<dbReference type="Proteomes" id="UP000231742">
    <property type="component" value="Unassembled WGS sequence"/>
</dbReference>
<dbReference type="RefSeq" id="WP_100388967.1">
    <property type="nucleotide sequence ID" value="NZ_BMZU01000001.1"/>
</dbReference>
<dbReference type="PANTHER" id="PTHR45947:SF3">
    <property type="entry name" value="SULFOQUINOVOSYL TRANSFERASE SQD2"/>
    <property type="match status" value="1"/>
</dbReference>
<dbReference type="Pfam" id="PF13692">
    <property type="entry name" value="Glyco_trans_1_4"/>
    <property type="match status" value="1"/>
</dbReference>
<accession>A0A2M9D9F1</accession>
<evidence type="ECO:0000313" key="3">
    <source>
        <dbReference type="Proteomes" id="UP000231742"/>
    </source>
</evidence>